<feature type="compositionally biased region" description="Basic and acidic residues" evidence="1">
    <location>
        <begin position="126"/>
        <end position="137"/>
    </location>
</feature>
<keyword evidence="4" id="KW-1185">Reference proteome</keyword>
<dbReference type="Proteomes" id="UP000005237">
    <property type="component" value="Unassembled WGS sequence"/>
</dbReference>
<feature type="transmembrane region" description="Helical" evidence="2">
    <location>
        <begin position="20"/>
        <end position="43"/>
    </location>
</feature>
<feature type="compositionally biased region" description="Polar residues" evidence="1">
    <location>
        <begin position="110"/>
        <end position="122"/>
    </location>
</feature>
<name>A0A8R1ETA6_CAEJA</name>
<proteinExistence type="predicted"/>
<reference evidence="3" key="2">
    <citation type="submission" date="2022-06" db="UniProtKB">
        <authorList>
            <consortium name="EnsemblMetazoa"/>
        </authorList>
    </citation>
    <scope>IDENTIFICATION</scope>
    <source>
        <strain evidence="3">DF5081</strain>
    </source>
</reference>
<dbReference type="AlphaFoldDB" id="A0A8R1ETA6"/>
<dbReference type="EnsemblMetazoa" id="CJA41562a.1">
    <property type="protein sequence ID" value="CJA41562a.1"/>
    <property type="gene ID" value="WBGene00217410"/>
</dbReference>
<evidence type="ECO:0000313" key="3">
    <source>
        <dbReference type="EnsemblMetazoa" id="CJA41562a.1"/>
    </source>
</evidence>
<keyword evidence="2" id="KW-0812">Transmembrane</keyword>
<evidence type="ECO:0000313" key="4">
    <source>
        <dbReference type="Proteomes" id="UP000005237"/>
    </source>
</evidence>
<sequence length="137" mass="15480">MFTVWVVGSTREYNSYNYWYFVSSGIVLLFFLAIFITVAICIYQAETEPRPVYVQDPYVTPNVIIAEPVYHPAPVYVYNPTPVYVVPVQNGAMPYTATRPPSHEAYPAQKMSTSKSPTNSPVNKKLSTENQKKSTSK</sequence>
<accession>A0A8R1ETA6</accession>
<evidence type="ECO:0000256" key="2">
    <source>
        <dbReference type="SAM" id="Phobius"/>
    </source>
</evidence>
<organism evidence="3 4">
    <name type="scientific">Caenorhabditis japonica</name>
    <dbReference type="NCBI Taxonomy" id="281687"/>
    <lineage>
        <taxon>Eukaryota</taxon>
        <taxon>Metazoa</taxon>
        <taxon>Ecdysozoa</taxon>
        <taxon>Nematoda</taxon>
        <taxon>Chromadorea</taxon>
        <taxon>Rhabditida</taxon>
        <taxon>Rhabditina</taxon>
        <taxon>Rhabditomorpha</taxon>
        <taxon>Rhabditoidea</taxon>
        <taxon>Rhabditidae</taxon>
        <taxon>Peloderinae</taxon>
        <taxon>Caenorhabditis</taxon>
    </lineage>
</organism>
<protein>
    <submittedName>
        <fullName evidence="3">Uncharacterized protein</fullName>
    </submittedName>
</protein>
<keyword evidence="2" id="KW-0472">Membrane</keyword>
<feature type="region of interest" description="Disordered" evidence="1">
    <location>
        <begin position="98"/>
        <end position="137"/>
    </location>
</feature>
<evidence type="ECO:0000256" key="1">
    <source>
        <dbReference type="SAM" id="MobiDB-lite"/>
    </source>
</evidence>
<keyword evidence="2" id="KW-1133">Transmembrane helix</keyword>
<reference evidence="4" key="1">
    <citation type="submission" date="2010-08" db="EMBL/GenBank/DDBJ databases">
        <authorList>
            <consortium name="Caenorhabditis japonica Sequencing Consortium"/>
            <person name="Wilson R.K."/>
        </authorList>
    </citation>
    <scope>NUCLEOTIDE SEQUENCE [LARGE SCALE GENOMIC DNA]</scope>
    <source>
        <strain evidence="4">DF5081</strain>
    </source>
</reference>